<dbReference type="AlphaFoldDB" id="A0A420ERQ7"/>
<proteinExistence type="predicted"/>
<dbReference type="EMBL" id="RAPF01000001">
    <property type="protein sequence ID" value="RKF23375.1"/>
    <property type="molecule type" value="Genomic_DNA"/>
</dbReference>
<evidence type="ECO:0008006" key="3">
    <source>
        <dbReference type="Google" id="ProtNLM"/>
    </source>
</evidence>
<dbReference type="RefSeq" id="WP_120323279.1">
    <property type="nucleotide sequence ID" value="NZ_RAPF01000001.1"/>
</dbReference>
<evidence type="ECO:0000313" key="1">
    <source>
        <dbReference type="EMBL" id="RKF23375.1"/>
    </source>
</evidence>
<dbReference type="Proteomes" id="UP000284395">
    <property type="component" value="Unassembled WGS sequence"/>
</dbReference>
<dbReference type="InterPro" id="IPR010064">
    <property type="entry name" value="HK97-gp10_tail"/>
</dbReference>
<dbReference type="NCBIfam" id="TIGR01725">
    <property type="entry name" value="phge_HK97_gp10"/>
    <property type="match status" value="1"/>
</dbReference>
<organism evidence="1 2">
    <name type="scientific">Altericroceibacterium spongiae</name>
    <dbReference type="NCBI Taxonomy" id="2320269"/>
    <lineage>
        <taxon>Bacteria</taxon>
        <taxon>Pseudomonadati</taxon>
        <taxon>Pseudomonadota</taxon>
        <taxon>Alphaproteobacteria</taxon>
        <taxon>Sphingomonadales</taxon>
        <taxon>Erythrobacteraceae</taxon>
        <taxon>Altericroceibacterium</taxon>
    </lineage>
</organism>
<reference evidence="1 2" key="1">
    <citation type="submission" date="2018-09" db="EMBL/GenBank/DDBJ databases">
        <title>Altererythrobacter spongiae sp. nov., isolated from a marine sponge.</title>
        <authorList>
            <person name="Zhuang L."/>
            <person name="Luo L."/>
        </authorList>
    </citation>
    <scope>NUCLEOTIDE SEQUENCE [LARGE SCALE GENOMIC DNA]</scope>
    <source>
        <strain evidence="1 2">HN-Y73</strain>
    </source>
</reference>
<comment type="caution">
    <text evidence="1">The sequence shown here is derived from an EMBL/GenBank/DDBJ whole genome shotgun (WGS) entry which is preliminary data.</text>
</comment>
<gene>
    <name evidence="1" type="ORF">D6851_02575</name>
</gene>
<keyword evidence="2" id="KW-1185">Reference proteome</keyword>
<protein>
    <recommendedName>
        <fullName evidence="3">HK97 gp10 family phage protein</fullName>
    </recommendedName>
</protein>
<evidence type="ECO:0000313" key="2">
    <source>
        <dbReference type="Proteomes" id="UP000284395"/>
    </source>
</evidence>
<name>A0A420ERQ7_9SPHN</name>
<dbReference type="Pfam" id="PF04883">
    <property type="entry name" value="HK97-gp10_like"/>
    <property type="match status" value="1"/>
</dbReference>
<accession>A0A420ERQ7</accession>
<dbReference type="OrthoDB" id="7585428at2"/>
<sequence>MKTSVKLEGFKELEDNLYRLKYGTAKSNTRRAMKESLEPTARMMRAKAPVYSGTLKESIAISSLQKSGRQREFTKQSGSGLTMYIGPSREGALQGQMQEFGTYKEPAQPFARPAWESDKMNVLDRFSVFLWDNVVKALGRQARKLARAAKK</sequence>